<dbReference type="NCBIfam" id="TIGR01098">
    <property type="entry name" value="3A0109s03R"/>
    <property type="match status" value="1"/>
</dbReference>
<dbReference type="InterPro" id="IPR005770">
    <property type="entry name" value="PhnD"/>
</dbReference>
<comment type="similarity">
    <text evidence="1">Belongs to the phosphate/phosphite/phosphonate binding protein family.</text>
</comment>
<dbReference type="Proteomes" id="UP000664617">
    <property type="component" value="Unassembled WGS sequence"/>
</dbReference>
<evidence type="ECO:0000313" key="4">
    <source>
        <dbReference type="EMBL" id="MBO0609548.1"/>
    </source>
</evidence>
<organism evidence="4 5">
    <name type="scientific">Myceligenerans salitolerans</name>
    <dbReference type="NCBI Taxonomy" id="1230528"/>
    <lineage>
        <taxon>Bacteria</taxon>
        <taxon>Bacillati</taxon>
        <taxon>Actinomycetota</taxon>
        <taxon>Actinomycetes</taxon>
        <taxon>Micrococcales</taxon>
        <taxon>Promicromonosporaceae</taxon>
        <taxon>Myceligenerans</taxon>
    </lineage>
</organism>
<comment type="caution">
    <text evidence="4">The sequence shown here is derived from an EMBL/GenBank/DDBJ whole genome shotgun (WGS) entry which is preliminary data.</text>
</comment>
<keyword evidence="2 3" id="KW-0732">Signal</keyword>
<dbReference type="PANTHER" id="PTHR35841">
    <property type="entry name" value="PHOSPHONATES-BINDING PERIPLASMIC PROTEIN"/>
    <property type="match status" value="1"/>
</dbReference>
<dbReference type="Pfam" id="PF12974">
    <property type="entry name" value="Phosphonate-bd"/>
    <property type="match status" value="1"/>
</dbReference>
<dbReference type="RefSeq" id="WP_207275496.1">
    <property type="nucleotide sequence ID" value="NZ_JAFMPK010000043.1"/>
</dbReference>
<gene>
    <name evidence="4" type="primary">phnD</name>
    <name evidence="4" type="ORF">J0911_10950</name>
</gene>
<sequence>MKATRVQKNPSRTIAGLLLGVLTAASLGACSAISQASDTTCPSTGIRFGADPSGSTAELEAAYTTLGQALAEELGCSVQVRLVDGYAAQADAMAEGELEIAQFSALGYAVASERMAVTPVATFGMPNGNLSGYTAGIWVAADSDITTPAQLRGRTLALGAKGTTSGDVLPRRALADANLTRDDVRISYTGGHAAALDALRDGAVDAAEVDSRALSAAVAEGRFDQDGYRQIWESGVIPNDPIVLAPGVDEDLAEAIGDALLNVPPEAVEQVAADVGVDAGGRLVGVDENTYAEVVALVDALAIGEEDL</sequence>
<feature type="chain" id="PRO_5045442925" evidence="3">
    <location>
        <begin position="37"/>
        <end position="308"/>
    </location>
</feature>
<protein>
    <submittedName>
        <fullName evidence="4">Phosphate/phosphite/phosphonate ABC transporter substrate-binding protein</fullName>
    </submittedName>
</protein>
<proteinExistence type="inferred from homology"/>
<name>A0ABS3I9A1_9MICO</name>
<dbReference type="PROSITE" id="PS51257">
    <property type="entry name" value="PROKAR_LIPOPROTEIN"/>
    <property type="match status" value="1"/>
</dbReference>
<evidence type="ECO:0000256" key="3">
    <source>
        <dbReference type="SAM" id="SignalP"/>
    </source>
</evidence>
<dbReference type="EMBL" id="JAFMPK010000043">
    <property type="protein sequence ID" value="MBO0609548.1"/>
    <property type="molecule type" value="Genomic_DNA"/>
</dbReference>
<evidence type="ECO:0000256" key="1">
    <source>
        <dbReference type="ARBA" id="ARBA00007162"/>
    </source>
</evidence>
<keyword evidence="5" id="KW-1185">Reference proteome</keyword>
<dbReference type="PANTHER" id="PTHR35841:SF1">
    <property type="entry name" value="PHOSPHONATES-BINDING PERIPLASMIC PROTEIN"/>
    <property type="match status" value="1"/>
</dbReference>
<dbReference type="SUPFAM" id="SSF53850">
    <property type="entry name" value="Periplasmic binding protein-like II"/>
    <property type="match status" value="1"/>
</dbReference>
<dbReference type="Gene3D" id="3.40.190.10">
    <property type="entry name" value="Periplasmic binding protein-like II"/>
    <property type="match status" value="2"/>
</dbReference>
<evidence type="ECO:0000256" key="2">
    <source>
        <dbReference type="ARBA" id="ARBA00022729"/>
    </source>
</evidence>
<evidence type="ECO:0000313" key="5">
    <source>
        <dbReference type="Proteomes" id="UP000664617"/>
    </source>
</evidence>
<reference evidence="5" key="1">
    <citation type="submission" date="2023-07" db="EMBL/GenBank/DDBJ databases">
        <title>Myceligenerans salitolerans sp. nov., a halotolerant actinomycete isolated from a salt lake in Xinjiang, China.</title>
        <authorList>
            <person name="Guan T."/>
        </authorList>
    </citation>
    <scope>NUCLEOTIDE SEQUENCE [LARGE SCALE GENOMIC DNA]</scope>
    <source>
        <strain evidence="5">XHU 5031</strain>
    </source>
</reference>
<accession>A0ABS3I9A1</accession>
<feature type="signal peptide" evidence="3">
    <location>
        <begin position="1"/>
        <end position="36"/>
    </location>
</feature>